<proteinExistence type="predicted"/>
<reference evidence="1" key="1">
    <citation type="submission" date="2020-08" db="EMBL/GenBank/DDBJ databases">
        <title>Multicomponent nature underlies the extraordinary mechanical properties of spider dragline silk.</title>
        <authorList>
            <person name="Kono N."/>
            <person name="Nakamura H."/>
            <person name="Mori M."/>
            <person name="Yoshida Y."/>
            <person name="Ohtoshi R."/>
            <person name="Malay A.D."/>
            <person name="Moran D.A.P."/>
            <person name="Tomita M."/>
            <person name="Numata K."/>
            <person name="Arakawa K."/>
        </authorList>
    </citation>
    <scope>NUCLEOTIDE SEQUENCE</scope>
</reference>
<protein>
    <recommendedName>
        <fullName evidence="3">Reverse transcriptase</fullName>
    </recommendedName>
</protein>
<gene>
    <name evidence="1" type="ORF">NPIL_231191</name>
</gene>
<evidence type="ECO:0000313" key="2">
    <source>
        <dbReference type="Proteomes" id="UP000887013"/>
    </source>
</evidence>
<dbReference type="AlphaFoldDB" id="A0A8X6PIR7"/>
<keyword evidence="2" id="KW-1185">Reference proteome</keyword>
<organism evidence="1 2">
    <name type="scientific">Nephila pilipes</name>
    <name type="common">Giant wood spider</name>
    <name type="synonym">Nephila maculata</name>
    <dbReference type="NCBI Taxonomy" id="299642"/>
    <lineage>
        <taxon>Eukaryota</taxon>
        <taxon>Metazoa</taxon>
        <taxon>Ecdysozoa</taxon>
        <taxon>Arthropoda</taxon>
        <taxon>Chelicerata</taxon>
        <taxon>Arachnida</taxon>
        <taxon>Araneae</taxon>
        <taxon>Araneomorphae</taxon>
        <taxon>Entelegynae</taxon>
        <taxon>Araneoidea</taxon>
        <taxon>Nephilidae</taxon>
        <taxon>Nephila</taxon>
    </lineage>
</organism>
<comment type="caution">
    <text evidence="1">The sequence shown here is derived from an EMBL/GenBank/DDBJ whole genome shotgun (WGS) entry which is preliminary data.</text>
</comment>
<sequence>MGNRFVRICGDLLLWQALEGRFQKFPPLAYQRSGGELTAGESMRVVAISISSLINPMSVNFPQSVHQVCKGRILANCPQGSVLSPCLDNLCIFEFPHTTYSILFADDAIILIQFQT</sequence>
<evidence type="ECO:0000313" key="1">
    <source>
        <dbReference type="EMBL" id="GFT67030.1"/>
    </source>
</evidence>
<name>A0A8X6PIR7_NEPPI</name>
<evidence type="ECO:0008006" key="3">
    <source>
        <dbReference type="Google" id="ProtNLM"/>
    </source>
</evidence>
<accession>A0A8X6PIR7</accession>
<dbReference type="Proteomes" id="UP000887013">
    <property type="component" value="Unassembled WGS sequence"/>
</dbReference>
<dbReference type="EMBL" id="BMAW01115653">
    <property type="protein sequence ID" value="GFT67030.1"/>
    <property type="molecule type" value="Genomic_DNA"/>
</dbReference>